<keyword evidence="2" id="KW-0238">DNA-binding</keyword>
<keyword evidence="5" id="KW-0472">Membrane</keyword>
<keyword evidence="8" id="KW-1185">Reference proteome</keyword>
<reference evidence="7 8" key="1">
    <citation type="submission" date="2022-10" db="EMBL/GenBank/DDBJ databases">
        <title>Paenibacillus description and whole genome data of maize root bacterial community.</title>
        <authorList>
            <person name="Marton D."/>
            <person name="Farkas M."/>
            <person name="Cserhati M."/>
        </authorList>
    </citation>
    <scope>NUCLEOTIDE SEQUENCE [LARGE SCALE GENOMIC DNA]</scope>
    <source>
        <strain evidence="7 8">P96</strain>
    </source>
</reference>
<gene>
    <name evidence="7" type="ORF">OIN60_15960</name>
</gene>
<feature type="domain" description="HTH araC/xylS-type" evidence="6">
    <location>
        <begin position="649"/>
        <end position="747"/>
    </location>
</feature>
<evidence type="ECO:0000256" key="1">
    <source>
        <dbReference type="ARBA" id="ARBA00023015"/>
    </source>
</evidence>
<dbReference type="PANTHER" id="PTHR43280">
    <property type="entry name" value="ARAC-FAMILY TRANSCRIPTIONAL REGULATOR"/>
    <property type="match status" value="1"/>
</dbReference>
<dbReference type="PROSITE" id="PS01124">
    <property type="entry name" value="HTH_ARAC_FAMILY_2"/>
    <property type="match status" value="1"/>
</dbReference>
<dbReference type="Proteomes" id="UP001241848">
    <property type="component" value="Unassembled WGS sequence"/>
</dbReference>
<dbReference type="InterPro" id="IPR009057">
    <property type="entry name" value="Homeodomain-like_sf"/>
</dbReference>
<dbReference type="SUPFAM" id="SSF46689">
    <property type="entry name" value="Homeodomain-like"/>
    <property type="match status" value="2"/>
</dbReference>
<protein>
    <submittedName>
        <fullName evidence="7">Helix-turn-helix domain-containing protein</fullName>
    </submittedName>
</protein>
<dbReference type="RefSeq" id="WP_305755867.1">
    <property type="nucleotide sequence ID" value="NZ_JAPCKK010000018.1"/>
</dbReference>
<accession>A0ABT9FU36</accession>
<feature type="region of interest" description="Disordered" evidence="4">
    <location>
        <begin position="744"/>
        <end position="769"/>
    </location>
</feature>
<feature type="transmembrane region" description="Helical" evidence="5">
    <location>
        <begin position="292"/>
        <end position="311"/>
    </location>
</feature>
<evidence type="ECO:0000259" key="6">
    <source>
        <dbReference type="PROSITE" id="PS01124"/>
    </source>
</evidence>
<comment type="caution">
    <text evidence="7">The sequence shown here is derived from an EMBL/GenBank/DDBJ whole genome shotgun (WGS) entry which is preliminary data.</text>
</comment>
<dbReference type="InterPro" id="IPR041522">
    <property type="entry name" value="CdaR_GGDEF"/>
</dbReference>
<dbReference type="Gene3D" id="1.10.10.60">
    <property type="entry name" value="Homeodomain-like"/>
    <property type="match status" value="2"/>
</dbReference>
<dbReference type="InterPro" id="IPR018060">
    <property type="entry name" value="HTH_AraC"/>
</dbReference>
<evidence type="ECO:0000256" key="2">
    <source>
        <dbReference type="ARBA" id="ARBA00023125"/>
    </source>
</evidence>
<evidence type="ECO:0000256" key="4">
    <source>
        <dbReference type="SAM" id="MobiDB-lite"/>
    </source>
</evidence>
<dbReference type="PANTHER" id="PTHR43280:SF27">
    <property type="entry name" value="TRANSCRIPTIONAL REGULATOR MTLR"/>
    <property type="match status" value="1"/>
</dbReference>
<evidence type="ECO:0000313" key="7">
    <source>
        <dbReference type="EMBL" id="MDP4098253.1"/>
    </source>
</evidence>
<dbReference type="Pfam" id="PF12833">
    <property type="entry name" value="HTH_18"/>
    <property type="match status" value="1"/>
</dbReference>
<dbReference type="InterPro" id="IPR018062">
    <property type="entry name" value="HTH_AraC-typ_CS"/>
</dbReference>
<name>A0ABT9FU36_9BACL</name>
<proteinExistence type="predicted"/>
<evidence type="ECO:0000256" key="5">
    <source>
        <dbReference type="SAM" id="Phobius"/>
    </source>
</evidence>
<keyword evidence="5" id="KW-0812">Transmembrane</keyword>
<dbReference type="SMART" id="SM00342">
    <property type="entry name" value="HTH_ARAC"/>
    <property type="match status" value="1"/>
</dbReference>
<dbReference type="PROSITE" id="PS00041">
    <property type="entry name" value="HTH_ARAC_FAMILY_1"/>
    <property type="match status" value="1"/>
</dbReference>
<sequence length="769" mass="87203">MIRFKFKYMLKNKQTQLILLLTLCVSLLITLIGLGSYARYREGLDTELNAPNVELLQINMDVTNRAFREADEKAVDLSYREEILTYLNTEAYRQPTAAADVQRLLASASADKKLHSIAIADLARKSVVSSDFGYTAKGEEAPAASWSAWVQGIESRPLLIKRRWLEDGSGDSRTELLSIVRPVMVDGKAAGAVIVNLDYDQFFSQMYTHLSSQQYVYNLDGELIYPKLNAGVQPSDMAAVIDELAVSPFSYVKVQGQEYMANQTFSDVTGWRLVSLVPMDHLLKNVKLARNMMLFLSLISIIVGCSAIYYYNYAAFRPLRRIHHLLNPAYNGSPQGNLYDLEPVIGKWVGEFQSKTFVAERSLPELRSKYIQDILNRCIGMREVHTKWSHYFHDWSTEPLNVMVVSIDRYWQWAASFMEEDRMLLKYALQNIMEEVLDPVWRSVCVTAKKDSFVVLLQSKHGSIGTGTLRLDAEKLIGIVSRHLNMSVSVGIGSEVQDISGLERSCADARKVLAYRLYEGYGRVREYAVWDQDMNASMEEAWSTEILNGLQAMDGRANEASVVKWASLIREHGVEPEQVYKAADHILEGILDIAASCNIDPPEEISNYNWNQVKTMDLAEMEHMLCQVIAKIAEQFQVHSHSREYKRVQDMILYMEENLQNNIGLQDIAAHVGMSVSSVSSMFKEETGTTVYDYLTHLRIDKACELLRESDHKIASIACMVGYQNENSFIRVFRKIKAVTPGKFRESSKSSNGYADLPKPRHSGVFEDI</sequence>
<keyword evidence="1" id="KW-0805">Transcription regulation</keyword>
<dbReference type="EMBL" id="JAPCKK010000018">
    <property type="protein sequence ID" value="MDP4098253.1"/>
    <property type="molecule type" value="Genomic_DNA"/>
</dbReference>
<keyword evidence="5" id="KW-1133">Transmembrane helix</keyword>
<keyword evidence="3" id="KW-0804">Transcription</keyword>
<dbReference type="Pfam" id="PF17853">
    <property type="entry name" value="GGDEF_2"/>
    <property type="match status" value="1"/>
</dbReference>
<organism evidence="7 8">
    <name type="scientific">Paenibacillus zeirhizosphaerae</name>
    <dbReference type="NCBI Taxonomy" id="2987519"/>
    <lineage>
        <taxon>Bacteria</taxon>
        <taxon>Bacillati</taxon>
        <taxon>Bacillota</taxon>
        <taxon>Bacilli</taxon>
        <taxon>Bacillales</taxon>
        <taxon>Paenibacillaceae</taxon>
        <taxon>Paenibacillus</taxon>
    </lineage>
</organism>
<evidence type="ECO:0000256" key="3">
    <source>
        <dbReference type="ARBA" id="ARBA00023163"/>
    </source>
</evidence>
<evidence type="ECO:0000313" key="8">
    <source>
        <dbReference type="Proteomes" id="UP001241848"/>
    </source>
</evidence>